<dbReference type="GO" id="GO:0016491">
    <property type="term" value="F:oxidoreductase activity"/>
    <property type="evidence" value="ECO:0007669"/>
    <property type="project" value="InterPro"/>
</dbReference>
<reference evidence="2 3" key="1">
    <citation type="journal article" date="2020" name="Cell Host Microbe">
        <title>Functional and Genomic Variation between Human-Derived Isolates of Lachnospiraceae Reveals Inter- and Intra-Species Diversity.</title>
        <authorList>
            <person name="Sorbara M.T."/>
            <person name="Littmann E.R."/>
            <person name="Fontana E."/>
            <person name="Moody T.U."/>
            <person name="Kohout C.E."/>
            <person name="Gjonbalaj M."/>
            <person name="Eaton V."/>
            <person name="Seok R."/>
            <person name="Leiner I.M."/>
            <person name="Pamer E.G."/>
        </authorList>
    </citation>
    <scope>NUCLEOTIDE SEQUENCE [LARGE SCALE GENOMIC DNA]</scope>
    <source>
        <strain evidence="2 3">MSK.1.17</strain>
    </source>
</reference>
<dbReference type="InterPro" id="IPR011008">
    <property type="entry name" value="Dimeric_a/b-barrel"/>
</dbReference>
<name>A0AAX1SEM8_9FIRM</name>
<evidence type="ECO:0000313" key="2">
    <source>
        <dbReference type="EMBL" id="NSJ48822.1"/>
    </source>
</evidence>
<reference evidence="2" key="2">
    <citation type="submission" date="2020-02" db="EMBL/GenBank/DDBJ databases">
        <authorList>
            <person name="Littmann E."/>
            <person name="Sorbara M."/>
        </authorList>
    </citation>
    <scope>NUCLEOTIDE SEQUENCE</scope>
    <source>
        <strain evidence="2">MSK.1.17</strain>
    </source>
</reference>
<dbReference type="EMBL" id="JAKNGE010000023">
    <property type="protein sequence ID" value="MCG4747298.1"/>
    <property type="molecule type" value="Genomic_DNA"/>
</dbReference>
<organism evidence="1 4">
    <name type="scientific">Enterocloster aldenensis</name>
    <dbReference type="NCBI Taxonomy" id="358742"/>
    <lineage>
        <taxon>Bacteria</taxon>
        <taxon>Bacillati</taxon>
        <taxon>Bacillota</taxon>
        <taxon>Clostridia</taxon>
        <taxon>Lachnospirales</taxon>
        <taxon>Lachnospiraceae</taxon>
        <taxon>Enterocloster</taxon>
    </lineage>
</organism>
<dbReference type="NCBIfam" id="TIGR02118">
    <property type="entry name" value="EthD family reductase"/>
    <property type="match status" value="1"/>
</dbReference>
<sequence>MIKFSVLYPYKKGAWFDSKYYSKHHIAPYRNDPLVKGIIVESGDYSRDFQNPPQYMCIAHFFYDSMEDLYLSRSPERVASQIKDNVNFTNITATNLVSQIPYYNITKLESAGQE</sequence>
<dbReference type="AlphaFoldDB" id="A0AAX1SEM8"/>
<dbReference type="SUPFAM" id="SSF54909">
    <property type="entry name" value="Dimeric alpha+beta barrel"/>
    <property type="match status" value="1"/>
</dbReference>
<evidence type="ECO:0000313" key="3">
    <source>
        <dbReference type="Proteomes" id="UP000669239"/>
    </source>
</evidence>
<evidence type="ECO:0000313" key="4">
    <source>
        <dbReference type="Proteomes" id="UP001299608"/>
    </source>
</evidence>
<protein>
    <submittedName>
        <fullName evidence="1">EthD domain-containing protein</fullName>
    </submittedName>
    <submittedName>
        <fullName evidence="2">EthD family reductase</fullName>
    </submittedName>
</protein>
<dbReference type="Proteomes" id="UP001299608">
    <property type="component" value="Unassembled WGS sequence"/>
</dbReference>
<accession>A0AAX1SEM8</accession>
<dbReference type="RefSeq" id="WP_117561871.1">
    <property type="nucleotide sequence ID" value="NZ_CAXTHN010000028.1"/>
</dbReference>
<dbReference type="EMBL" id="JAAITT010000010">
    <property type="protein sequence ID" value="NSJ48822.1"/>
    <property type="molecule type" value="Genomic_DNA"/>
</dbReference>
<proteinExistence type="predicted"/>
<gene>
    <name evidence="2" type="ORF">G5B36_08930</name>
    <name evidence="1" type="ORF">L0N08_17880</name>
</gene>
<dbReference type="InterPro" id="IPR009799">
    <property type="entry name" value="EthD_dom"/>
</dbReference>
<evidence type="ECO:0000313" key="1">
    <source>
        <dbReference type="EMBL" id="MCG4747298.1"/>
    </source>
</evidence>
<dbReference type="Gene3D" id="3.30.70.100">
    <property type="match status" value="1"/>
</dbReference>
<keyword evidence="3" id="KW-1185">Reference proteome</keyword>
<comment type="caution">
    <text evidence="1">The sequence shown here is derived from an EMBL/GenBank/DDBJ whole genome shotgun (WGS) entry which is preliminary data.</text>
</comment>
<reference evidence="1" key="3">
    <citation type="submission" date="2022-01" db="EMBL/GenBank/DDBJ databases">
        <title>Collection of gut derived symbiotic bacterial strains cultured from healthy donors.</title>
        <authorList>
            <person name="Lin H."/>
            <person name="Kohout C."/>
            <person name="Waligurski E."/>
            <person name="Pamer E.G."/>
        </authorList>
    </citation>
    <scope>NUCLEOTIDE SEQUENCE</scope>
    <source>
        <strain evidence="1">DFI.6.55</strain>
    </source>
</reference>
<dbReference type="Proteomes" id="UP000669239">
    <property type="component" value="Unassembled WGS sequence"/>
</dbReference>